<dbReference type="InterPro" id="IPR018490">
    <property type="entry name" value="cNMP-bd_dom_sf"/>
</dbReference>
<evidence type="ECO:0000313" key="6">
    <source>
        <dbReference type="Proteomes" id="UP000256970"/>
    </source>
</evidence>
<dbReference type="CDD" id="cd00038">
    <property type="entry name" value="CAP_ED"/>
    <property type="match status" value="1"/>
</dbReference>
<organism evidence="5 6">
    <name type="scientific">Tetradesmus obliquus</name>
    <name type="common">Green alga</name>
    <name type="synonym">Acutodesmus obliquus</name>
    <dbReference type="NCBI Taxonomy" id="3088"/>
    <lineage>
        <taxon>Eukaryota</taxon>
        <taxon>Viridiplantae</taxon>
        <taxon>Chlorophyta</taxon>
        <taxon>core chlorophytes</taxon>
        <taxon>Chlorophyceae</taxon>
        <taxon>CS clade</taxon>
        <taxon>Sphaeropleales</taxon>
        <taxon>Scenedesmaceae</taxon>
        <taxon>Tetradesmus</taxon>
    </lineage>
</organism>
<keyword evidence="3" id="KW-1133">Transmembrane helix</keyword>
<sequence length="480" mass="53247">MVVLGMGVHNYNLGHLNRHNYNLGHLNRLLKVFGLRRRAHGDPFRIINRLPCVRRNFNYSMRLVLLASSLLLVGLHYFACALWLALRVQGFPEGTWPVALHLVEVDAGQAVNVYQAWTWSVFAVTSAMIGLGYGSFPPLTFPEAVLWILEMIFMAGGFATVNGFIFSAILESLATRARYKAKMVQVQHEVERRQLPQALGLRVVRFFQLKHRDKSMQDSGEFMGQLAPGLRLQVALSTVGGLLSKLAVLRDTPQLLQRTALLVEHQVAPEGQLITIPGTPHRLLYFLARGYADLYMGDTLIDTLVAGDTFGEAALLPVPPPGELPPRLGGLWRSTNSFSARFWPTLFSVRALSNCSLVVLDADKFGELLEEYDWAQQRLQEIGRHYAETLDALPLLEQLWKAAATFDPLKSPSALMLASSDARAVKAAQRFSGRQALLRKRGLLDRPGWWKEKKEAAGDDSEGKSGGKAGGRSGSNLARP</sequence>
<dbReference type="SUPFAM" id="SSF51206">
    <property type="entry name" value="cAMP-binding domain-like"/>
    <property type="match status" value="1"/>
</dbReference>
<keyword evidence="3" id="KW-0812">Transmembrane</keyword>
<dbReference type="PROSITE" id="PS50042">
    <property type="entry name" value="CNMP_BINDING_3"/>
    <property type="match status" value="1"/>
</dbReference>
<dbReference type="Gene3D" id="1.10.287.630">
    <property type="entry name" value="Helix hairpin bin"/>
    <property type="match status" value="1"/>
</dbReference>
<evidence type="ECO:0000256" key="2">
    <source>
        <dbReference type="SAM" id="MobiDB-lite"/>
    </source>
</evidence>
<dbReference type="PANTHER" id="PTHR45638">
    <property type="entry name" value="CYCLIC NUCLEOTIDE-GATED CATION CHANNEL SUBUNIT A"/>
    <property type="match status" value="1"/>
</dbReference>
<dbReference type="PANTHER" id="PTHR45638:SF11">
    <property type="entry name" value="CYCLIC NUCLEOTIDE-GATED CATION CHANNEL SUBUNIT A"/>
    <property type="match status" value="1"/>
</dbReference>
<evidence type="ECO:0000256" key="3">
    <source>
        <dbReference type="SAM" id="Phobius"/>
    </source>
</evidence>
<feature type="region of interest" description="Disordered" evidence="2">
    <location>
        <begin position="449"/>
        <end position="480"/>
    </location>
</feature>
<dbReference type="GO" id="GO:0005221">
    <property type="term" value="F:intracellularly cyclic nucleotide-activated monoatomic cation channel activity"/>
    <property type="evidence" value="ECO:0007669"/>
    <property type="project" value="InterPro"/>
</dbReference>
<proteinExistence type="predicted"/>
<dbReference type="Proteomes" id="UP000256970">
    <property type="component" value="Unassembled WGS sequence"/>
</dbReference>
<feature type="transmembrane region" description="Helical" evidence="3">
    <location>
        <begin position="144"/>
        <end position="170"/>
    </location>
</feature>
<dbReference type="Gene3D" id="2.60.120.10">
    <property type="entry name" value="Jelly Rolls"/>
    <property type="match status" value="1"/>
</dbReference>
<evidence type="ECO:0000259" key="4">
    <source>
        <dbReference type="PROSITE" id="PS50042"/>
    </source>
</evidence>
<feature type="domain" description="Cyclic nucleotide-binding" evidence="4">
    <location>
        <begin position="262"/>
        <end position="369"/>
    </location>
</feature>
<evidence type="ECO:0000313" key="5">
    <source>
        <dbReference type="EMBL" id="SZX68383.1"/>
    </source>
</evidence>
<dbReference type="GO" id="GO:0044877">
    <property type="term" value="F:protein-containing complex binding"/>
    <property type="evidence" value="ECO:0007669"/>
    <property type="project" value="TreeGrafter"/>
</dbReference>
<keyword evidence="1" id="KW-0406">Ion transport</keyword>
<dbReference type="SUPFAM" id="SSF81324">
    <property type="entry name" value="Voltage-gated potassium channels"/>
    <property type="match status" value="1"/>
</dbReference>
<protein>
    <recommendedName>
        <fullName evidence="4">Cyclic nucleotide-binding domain-containing protein</fullName>
    </recommendedName>
</protein>
<reference evidence="5 6" key="1">
    <citation type="submission" date="2016-10" db="EMBL/GenBank/DDBJ databases">
        <authorList>
            <person name="Cai Z."/>
        </authorList>
    </citation>
    <scope>NUCLEOTIDE SEQUENCE [LARGE SCALE GENOMIC DNA]</scope>
</reference>
<keyword evidence="6" id="KW-1185">Reference proteome</keyword>
<dbReference type="InterPro" id="IPR000595">
    <property type="entry name" value="cNMP-bd_dom"/>
</dbReference>
<feature type="transmembrane region" description="Helical" evidence="3">
    <location>
        <begin position="63"/>
        <end position="86"/>
    </location>
</feature>
<gene>
    <name evidence="5" type="ORF">BQ4739_LOCUS8741</name>
</gene>
<dbReference type="EMBL" id="FNXT01000856">
    <property type="protein sequence ID" value="SZX68383.1"/>
    <property type="molecule type" value="Genomic_DNA"/>
</dbReference>
<dbReference type="InterPro" id="IPR050866">
    <property type="entry name" value="CNG_cation_channel"/>
</dbReference>
<dbReference type="InterPro" id="IPR014710">
    <property type="entry name" value="RmlC-like_jellyroll"/>
</dbReference>
<feature type="compositionally biased region" description="Basic and acidic residues" evidence="2">
    <location>
        <begin position="449"/>
        <end position="465"/>
    </location>
</feature>
<keyword evidence="1" id="KW-1071">Ligand-gated ion channel</keyword>
<dbReference type="Gene3D" id="1.10.287.70">
    <property type="match status" value="1"/>
</dbReference>
<dbReference type="SMART" id="SM00100">
    <property type="entry name" value="cNMP"/>
    <property type="match status" value="1"/>
</dbReference>
<accession>A0A383VU17</accession>
<keyword evidence="3" id="KW-0472">Membrane</keyword>
<keyword evidence="1" id="KW-0407">Ion channel</keyword>
<name>A0A383VU17_TETOB</name>
<dbReference type="AlphaFoldDB" id="A0A383VU17"/>
<keyword evidence="1" id="KW-0813">Transport</keyword>
<evidence type="ECO:0000256" key="1">
    <source>
        <dbReference type="ARBA" id="ARBA00023286"/>
    </source>
</evidence>